<feature type="binding site" evidence="8">
    <location>
        <position position="227"/>
    </location>
    <ligand>
        <name>Ca(2+)</name>
        <dbReference type="ChEBI" id="CHEBI:29108"/>
        <label>3</label>
    </ligand>
</feature>
<feature type="domain" description="Peptidase metallopeptidase" evidence="10">
    <location>
        <begin position="148"/>
        <end position="313"/>
    </location>
</feature>
<comment type="cofactor">
    <cofactor evidence="8">
        <name>Ca(2+)</name>
        <dbReference type="ChEBI" id="CHEBI:29108"/>
    </cofactor>
    <text evidence="8">Can bind about 5 Ca(2+) ions per subunit.</text>
</comment>
<evidence type="ECO:0000256" key="1">
    <source>
        <dbReference type="ARBA" id="ARBA00009614"/>
    </source>
</evidence>
<dbReference type="InterPro" id="IPR002477">
    <property type="entry name" value="Peptidoglycan-bd-like"/>
</dbReference>
<dbReference type="Gene3D" id="3.40.390.10">
    <property type="entry name" value="Collagenase (Catalytic Domain)"/>
    <property type="match status" value="1"/>
</dbReference>
<keyword evidence="2" id="KW-0645">Protease</keyword>
<dbReference type="InterPro" id="IPR001818">
    <property type="entry name" value="Pept_M10_metallopeptidase"/>
</dbReference>
<evidence type="ECO:0000256" key="6">
    <source>
        <dbReference type="ARBA" id="ARBA00023049"/>
    </source>
</evidence>
<feature type="binding site" evidence="8">
    <location>
        <position position="249"/>
    </location>
    <ligand>
        <name>Ca(2+)</name>
        <dbReference type="ChEBI" id="CHEBI:29108"/>
        <label>1</label>
    </ligand>
</feature>
<dbReference type="GO" id="GO:0030574">
    <property type="term" value="P:collagen catabolic process"/>
    <property type="evidence" value="ECO:0007669"/>
    <property type="project" value="TreeGrafter"/>
</dbReference>
<evidence type="ECO:0000256" key="7">
    <source>
        <dbReference type="PIRSR" id="PIRSR621190-1"/>
    </source>
</evidence>
<dbReference type="GO" id="GO:0030198">
    <property type="term" value="P:extracellular matrix organization"/>
    <property type="evidence" value="ECO:0007669"/>
    <property type="project" value="TreeGrafter"/>
</dbReference>
<feature type="chain" id="PRO_5041344950" description="Peptidase metallopeptidase domain-containing protein" evidence="9">
    <location>
        <begin position="30"/>
        <end position="315"/>
    </location>
</feature>
<dbReference type="PANTHER" id="PTHR10201:SF213">
    <property type="entry name" value="METALLOENDOPROTEINASE 2-MMP-LIKE"/>
    <property type="match status" value="1"/>
</dbReference>
<evidence type="ECO:0000259" key="10">
    <source>
        <dbReference type="SMART" id="SM00235"/>
    </source>
</evidence>
<feature type="binding site" evidence="8">
    <location>
        <position position="209"/>
    </location>
    <ligand>
        <name>Ca(2+)</name>
        <dbReference type="ChEBI" id="CHEBI:29108"/>
        <label>2</label>
    </ligand>
</feature>
<dbReference type="Pfam" id="PF00413">
    <property type="entry name" value="Peptidase_M10"/>
    <property type="match status" value="1"/>
</dbReference>
<feature type="binding site" description="in inhibited form" evidence="8">
    <location>
        <position position="121"/>
    </location>
    <ligand>
        <name>Zn(2+)</name>
        <dbReference type="ChEBI" id="CHEBI:29105"/>
        <label>2</label>
        <note>catalytic</note>
    </ligand>
</feature>
<evidence type="ECO:0000256" key="3">
    <source>
        <dbReference type="ARBA" id="ARBA00022723"/>
    </source>
</evidence>
<dbReference type="InterPro" id="IPR021190">
    <property type="entry name" value="Pept_M10A"/>
</dbReference>
<dbReference type="Proteomes" id="UP001177140">
    <property type="component" value="Unassembled WGS sequence"/>
</dbReference>
<feature type="binding site" evidence="8">
    <location>
        <position position="219"/>
    </location>
    <ligand>
        <name>Zn(2+)</name>
        <dbReference type="ChEBI" id="CHEBI:29105"/>
        <label>1</label>
    </ligand>
</feature>
<reference evidence="11" key="1">
    <citation type="submission" date="2022-03" db="EMBL/GenBank/DDBJ databases">
        <title>A functionally conserved STORR gene fusion in Papaver species that diverged 16.8 million years ago.</title>
        <authorList>
            <person name="Catania T."/>
        </authorList>
    </citation>
    <scope>NUCLEOTIDE SEQUENCE</scope>
    <source>
        <strain evidence="11">S-191538</strain>
    </source>
</reference>
<feature type="binding site" evidence="8">
    <location>
        <position position="244"/>
    </location>
    <ligand>
        <name>Zn(2+)</name>
        <dbReference type="ChEBI" id="CHEBI:29105"/>
        <label>1</label>
    </ligand>
</feature>
<dbReference type="EMBL" id="JAJJMA010075881">
    <property type="protein sequence ID" value="MCL7028120.1"/>
    <property type="molecule type" value="Genomic_DNA"/>
</dbReference>
<dbReference type="SUPFAM" id="SSF47090">
    <property type="entry name" value="PGBD-like"/>
    <property type="match status" value="1"/>
</dbReference>
<evidence type="ECO:0000256" key="5">
    <source>
        <dbReference type="ARBA" id="ARBA00022833"/>
    </source>
</evidence>
<name>A0AA41S3D9_PAPNU</name>
<dbReference type="InterPro" id="IPR024079">
    <property type="entry name" value="MetalloPept_cat_dom_sf"/>
</dbReference>
<dbReference type="AlphaFoldDB" id="A0AA41S3D9"/>
<evidence type="ECO:0000256" key="4">
    <source>
        <dbReference type="ARBA" id="ARBA00022801"/>
    </source>
</evidence>
<accession>A0AA41S3D9</accession>
<keyword evidence="9" id="KW-0732">Signal</keyword>
<feature type="binding site" evidence="8">
    <location>
        <position position="226"/>
    </location>
    <ligand>
        <name>Ca(2+)</name>
        <dbReference type="ChEBI" id="CHEBI:29108"/>
        <label>3</label>
    </ligand>
</feature>
<dbReference type="PRINTS" id="PR00138">
    <property type="entry name" value="MATRIXIN"/>
</dbReference>
<dbReference type="GO" id="GO:0008270">
    <property type="term" value="F:zinc ion binding"/>
    <property type="evidence" value="ECO:0007669"/>
    <property type="project" value="InterPro"/>
</dbReference>
<evidence type="ECO:0000256" key="9">
    <source>
        <dbReference type="SAM" id="SignalP"/>
    </source>
</evidence>
<feature type="binding site" evidence="8">
    <location>
        <position position="246"/>
    </location>
    <ligand>
        <name>Ca(2+)</name>
        <dbReference type="ChEBI" id="CHEBI:29108"/>
        <label>3</label>
    </ligand>
</feature>
<dbReference type="CDD" id="cd04278">
    <property type="entry name" value="ZnMc_MMP"/>
    <property type="match status" value="1"/>
</dbReference>
<feature type="signal peptide" evidence="9">
    <location>
        <begin position="1"/>
        <end position="29"/>
    </location>
</feature>
<keyword evidence="4" id="KW-0378">Hydrolase</keyword>
<evidence type="ECO:0000313" key="12">
    <source>
        <dbReference type="Proteomes" id="UP001177140"/>
    </source>
</evidence>
<keyword evidence="12" id="KW-1185">Reference proteome</keyword>
<keyword evidence="8" id="KW-0106">Calcium</keyword>
<protein>
    <recommendedName>
        <fullName evidence="10">Peptidase metallopeptidase domain-containing protein</fullName>
    </recommendedName>
</protein>
<dbReference type="GO" id="GO:0031012">
    <property type="term" value="C:extracellular matrix"/>
    <property type="evidence" value="ECO:0007669"/>
    <property type="project" value="InterPro"/>
</dbReference>
<dbReference type="InterPro" id="IPR033739">
    <property type="entry name" value="M10A_MMP"/>
</dbReference>
<dbReference type="Pfam" id="PF01471">
    <property type="entry name" value="PG_binding_1"/>
    <property type="match status" value="1"/>
</dbReference>
<keyword evidence="5 8" id="KW-0862">Zinc</keyword>
<proteinExistence type="inferred from homology"/>
<keyword evidence="6" id="KW-0482">Metalloprotease</keyword>
<keyword evidence="3 8" id="KW-0479">Metal-binding</keyword>
<gene>
    <name evidence="11" type="ORF">MKW94_027130</name>
</gene>
<evidence type="ECO:0000313" key="11">
    <source>
        <dbReference type="EMBL" id="MCL7028120.1"/>
    </source>
</evidence>
<feature type="binding site" evidence="8">
    <location>
        <position position="268"/>
    </location>
    <ligand>
        <name>Zn(2+)</name>
        <dbReference type="ChEBI" id="CHEBI:29105"/>
        <label>2</label>
        <note>catalytic</note>
    </ligand>
</feature>
<comment type="caution">
    <text evidence="11">The sequence shown here is derived from an EMBL/GenBank/DDBJ whole genome shotgun (WGS) entry which is preliminary data.</text>
</comment>
<evidence type="ECO:0000256" key="8">
    <source>
        <dbReference type="PIRSR" id="PIRSR621190-2"/>
    </source>
</evidence>
<evidence type="ECO:0000256" key="2">
    <source>
        <dbReference type="ARBA" id="ARBA00022670"/>
    </source>
</evidence>
<feature type="binding site" evidence="8">
    <location>
        <position position="272"/>
    </location>
    <ligand>
        <name>Zn(2+)</name>
        <dbReference type="ChEBI" id="CHEBI:29105"/>
        <label>2</label>
        <note>catalytic</note>
    </ligand>
</feature>
<dbReference type="SUPFAM" id="SSF55486">
    <property type="entry name" value="Metalloproteases ('zincins'), catalytic domain"/>
    <property type="match status" value="1"/>
</dbReference>
<organism evidence="11 12">
    <name type="scientific">Papaver nudicaule</name>
    <name type="common">Iceland poppy</name>
    <dbReference type="NCBI Taxonomy" id="74823"/>
    <lineage>
        <taxon>Eukaryota</taxon>
        <taxon>Viridiplantae</taxon>
        <taxon>Streptophyta</taxon>
        <taxon>Embryophyta</taxon>
        <taxon>Tracheophyta</taxon>
        <taxon>Spermatophyta</taxon>
        <taxon>Magnoliopsida</taxon>
        <taxon>Ranunculales</taxon>
        <taxon>Papaveraceae</taxon>
        <taxon>Papaveroideae</taxon>
        <taxon>Papaver</taxon>
    </lineage>
</organism>
<dbReference type="PANTHER" id="PTHR10201">
    <property type="entry name" value="MATRIX METALLOPROTEINASE"/>
    <property type="match status" value="1"/>
</dbReference>
<dbReference type="SMART" id="SM00235">
    <property type="entry name" value="ZnMc"/>
    <property type="match status" value="1"/>
</dbReference>
<feature type="binding site" evidence="8">
    <location>
        <position position="278"/>
    </location>
    <ligand>
        <name>Zn(2+)</name>
        <dbReference type="ChEBI" id="CHEBI:29105"/>
        <label>2</label>
        <note>catalytic</note>
    </ligand>
</feature>
<dbReference type="GO" id="GO:0004222">
    <property type="term" value="F:metalloendopeptidase activity"/>
    <property type="evidence" value="ECO:0007669"/>
    <property type="project" value="InterPro"/>
</dbReference>
<sequence>MKSRITTIALRLLFSFLILLAILPNPALSRKELEPSSLKHLEGCRKGQTVEGLLEIKKYLKRFGYANVVDNSKNNRSEHENDDTFDGVLESEIKAYQLNHKLDVTGKLDSNTLEQMVLPRCGVSDIDENGKSSMKRNHYGPNYQFFKGKPKWPPSKYNLTYTFDPPGSATSKIHHQTLRNVCARAFAKWAVRTWSHFRFKEARKGENADIFIGFRSGVHEDGLSFDGPWGALAHSFAPTDGRLHLDADENWGTRPASNEVDLESVVLHEIGHVLGLDHTPDRRAAMFPILRRGETKRDVGSDDILGIVALYPFEV</sequence>
<dbReference type="InterPro" id="IPR006026">
    <property type="entry name" value="Peptidase_Metallo"/>
</dbReference>
<feature type="binding site" evidence="8">
    <location>
        <position position="249"/>
    </location>
    <ligand>
        <name>Ca(2+)</name>
        <dbReference type="ChEBI" id="CHEBI:29108"/>
        <label>3</label>
    </ligand>
</feature>
<feature type="binding site" evidence="8">
    <location>
        <position position="234"/>
    </location>
    <ligand>
        <name>Zn(2+)</name>
        <dbReference type="ChEBI" id="CHEBI:29105"/>
        <label>1</label>
    </ligand>
</feature>
<dbReference type="GO" id="GO:0006508">
    <property type="term" value="P:proteolysis"/>
    <property type="evidence" value="ECO:0007669"/>
    <property type="project" value="UniProtKB-KW"/>
</dbReference>
<comment type="similarity">
    <text evidence="1">Belongs to the peptidase M10A family. Matrix metalloproteinases (MMPs) subfamily.</text>
</comment>
<comment type="cofactor">
    <cofactor evidence="8">
        <name>Zn(2+)</name>
        <dbReference type="ChEBI" id="CHEBI:29105"/>
    </cofactor>
    <text evidence="8">Binds 2 Zn(2+) ions per subunit.</text>
</comment>
<feature type="binding site" evidence="8">
    <location>
        <position position="286"/>
    </location>
    <ligand>
        <name>Zn(2+)</name>
        <dbReference type="ChEBI" id="CHEBI:29105"/>
        <label>2</label>
        <note>catalytic</note>
    </ligand>
</feature>
<dbReference type="InterPro" id="IPR036365">
    <property type="entry name" value="PGBD-like_sf"/>
</dbReference>
<feature type="binding site" evidence="8">
    <location>
        <position position="221"/>
    </location>
    <ligand>
        <name>Zn(2+)</name>
        <dbReference type="ChEBI" id="CHEBI:29105"/>
        <label>1</label>
    </ligand>
</feature>
<feature type="active site" evidence="7">
    <location>
        <position position="269"/>
    </location>
</feature>